<feature type="region of interest" description="Disordered" evidence="1">
    <location>
        <begin position="1"/>
        <end position="20"/>
    </location>
</feature>
<gene>
    <name evidence="2" type="ORF">EV201_1253</name>
</gene>
<organism evidence="2 3">
    <name type="scientific">Ancylomarina subtilis</name>
    <dbReference type="NCBI Taxonomy" id="1639035"/>
    <lineage>
        <taxon>Bacteria</taxon>
        <taxon>Pseudomonadati</taxon>
        <taxon>Bacteroidota</taxon>
        <taxon>Bacteroidia</taxon>
        <taxon>Marinilabiliales</taxon>
        <taxon>Marinifilaceae</taxon>
        <taxon>Ancylomarina</taxon>
    </lineage>
</organism>
<reference evidence="2 3" key="1">
    <citation type="submission" date="2019-02" db="EMBL/GenBank/DDBJ databases">
        <title>Genomic Encyclopedia of Type Strains, Phase IV (KMG-IV): sequencing the most valuable type-strain genomes for metagenomic binning, comparative biology and taxonomic classification.</title>
        <authorList>
            <person name="Goeker M."/>
        </authorList>
    </citation>
    <scope>NUCLEOTIDE SEQUENCE [LARGE SCALE GENOMIC DNA]</scope>
    <source>
        <strain evidence="2 3">DSM 28825</strain>
    </source>
</reference>
<dbReference type="Proteomes" id="UP000293562">
    <property type="component" value="Unassembled WGS sequence"/>
</dbReference>
<keyword evidence="3" id="KW-1185">Reference proteome</keyword>
<dbReference type="AlphaFoldDB" id="A0A4Q7VK92"/>
<dbReference type="EMBL" id="SHKN01000001">
    <property type="protein sequence ID" value="RZT96612.1"/>
    <property type="molecule type" value="Genomic_DNA"/>
</dbReference>
<name>A0A4Q7VK92_9BACT</name>
<sequence>MEVKEKTTKPRKTTAKKPTEKAELIELMKANNELLAKIEKAVTGLYNILKQ</sequence>
<evidence type="ECO:0000313" key="3">
    <source>
        <dbReference type="Proteomes" id="UP000293562"/>
    </source>
</evidence>
<accession>A0A4Q7VK92</accession>
<comment type="caution">
    <text evidence="2">The sequence shown here is derived from an EMBL/GenBank/DDBJ whole genome shotgun (WGS) entry which is preliminary data.</text>
</comment>
<evidence type="ECO:0000313" key="2">
    <source>
        <dbReference type="EMBL" id="RZT96612.1"/>
    </source>
</evidence>
<evidence type="ECO:0000256" key="1">
    <source>
        <dbReference type="SAM" id="MobiDB-lite"/>
    </source>
</evidence>
<dbReference type="RefSeq" id="WP_165389601.1">
    <property type="nucleotide sequence ID" value="NZ_SHKN01000001.1"/>
</dbReference>
<proteinExistence type="predicted"/>
<protein>
    <submittedName>
        <fullName evidence="2">Uncharacterized protein</fullName>
    </submittedName>
</protein>